<feature type="compositionally biased region" description="Basic residues" evidence="1">
    <location>
        <begin position="7"/>
        <end position="37"/>
    </location>
</feature>
<accession>A0A0Q3IQ58</accession>
<proteinExistence type="predicted"/>
<dbReference type="Proteomes" id="UP000008810">
    <property type="component" value="Chromosome 2"/>
</dbReference>
<evidence type="ECO:0000313" key="4">
    <source>
        <dbReference type="Proteomes" id="UP000008810"/>
    </source>
</evidence>
<dbReference type="EnsemblPlants" id="KQK02380">
    <property type="protein sequence ID" value="KQK02380"/>
    <property type="gene ID" value="BRADI_2g01106v3"/>
</dbReference>
<dbReference type="Gramene" id="KQK02380">
    <property type="protein sequence ID" value="KQK02380"/>
    <property type="gene ID" value="BRADI_2g01106v3"/>
</dbReference>
<evidence type="ECO:0000256" key="1">
    <source>
        <dbReference type="SAM" id="MobiDB-lite"/>
    </source>
</evidence>
<gene>
    <name evidence="2" type="ORF">BRADI_2g01106v3</name>
</gene>
<dbReference type="InParanoid" id="A0A0Q3IQ58"/>
<evidence type="ECO:0000313" key="3">
    <source>
        <dbReference type="EnsemblPlants" id="KQK02380"/>
    </source>
</evidence>
<dbReference type="EMBL" id="CM000881">
    <property type="protein sequence ID" value="KQK02380.1"/>
    <property type="molecule type" value="Genomic_DNA"/>
</dbReference>
<reference evidence="2 3" key="1">
    <citation type="journal article" date="2010" name="Nature">
        <title>Genome sequencing and analysis of the model grass Brachypodium distachyon.</title>
        <authorList>
            <consortium name="International Brachypodium Initiative"/>
        </authorList>
    </citation>
    <scope>NUCLEOTIDE SEQUENCE [LARGE SCALE GENOMIC DNA]</scope>
    <source>
        <strain evidence="2 3">Bd21</strain>
    </source>
</reference>
<evidence type="ECO:0000313" key="2">
    <source>
        <dbReference type="EMBL" id="KQK02380.1"/>
    </source>
</evidence>
<reference evidence="3" key="3">
    <citation type="submission" date="2018-08" db="UniProtKB">
        <authorList>
            <consortium name="EnsemblPlants"/>
        </authorList>
    </citation>
    <scope>IDENTIFICATION</scope>
    <source>
        <strain evidence="3">cv. Bd21</strain>
    </source>
</reference>
<feature type="region of interest" description="Disordered" evidence="1">
    <location>
        <begin position="1"/>
        <end position="37"/>
    </location>
</feature>
<sequence>METGSRRFPRRRSPGSSSGRRRPKLRRRRRHRRQRLHRTARHCRLLRASIDYTRVCMKYEALLSMMTELDKDVVCLCMRQPHLATCYRPVSIRVSFSFRVSTEPRGPRSG</sequence>
<name>A0A0Q3IQ58_BRADI</name>
<keyword evidence="4" id="KW-1185">Reference proteome</keyword>
<organism evidence="2">
    <name type="scientific">Brachypodium distachyon</name>
    <name type="common">Purple false brome</name>
    <name type="synonym">Trachynia distachya</name>
    <dbReference type="NCBI Taxonomy" id="15368"/>
    <lineage>
        <taxon>Eukaryota</taxon>
        <taxon>Viridiplantae</taxon>
        <taxon>Streptophyta</taxon>
        <taxon>Embryophyta</taxon>
        <taxon>Tracheophyta</taxon>
        <taxon>Spermatophyta</taxon>
        <taxon>Magnoliopsida</taxon>
        <taxon>Liliopsida</taxon>
        <taxon>Poales</taxon>
        <taxon>Poaceae</taxon>
        <taxon>BOP clade</taxon>
        <taxon>Pooideae</taxon>
        <taxon>Stipodae</taxon>
        <taxon>Brachypodieae</taxon>
        <taxon>Brachypodium</taxon>
    </lineage>
</organism>
<reference evidence="2" key="2">
    <citation type="submission" date="2017-06" db="EMBL/GenBank/DDBJ databases">
        <title>WGS assembly of Brachypodium distachyon.</title>
        <authorList>
            <consortium name="The International Brachypodium Initiative"/>
            <person name="Lucas S."/>
            <person name="Harmon-Smith M."/>
            <person name="Lail K."/>
            <person name="Tice H."/>
            <person name="Grimwood J."/>
            <person name="Bruce D."/>
            <person name="Barry K."/>
            <person name="Shu S."/>
            <person name="Lindquist E."/>
            <person name="Wang M."/>
            <person name="Pitluck S."/>
            <person name="Vogel J.P."/>
            <person name="Garvin D.F."/>
            <person name="Mockler T.C."/>
            <person name="Schmutz J."/>
            <person name="Rokhsar D."/>
            <person name="Bevan M.W."/>
        </authorList>
    </citation>
    <scope>NUCLEOTIDE SEQUENCE</scope>
    <source>
        <strain evidence="2">Bd21</strain>
    </source>
</reference>
<dbReference type="AlphaFoldDB" id="A0A0Q3IQ58"/>
<protein>
    <submittedName>
        <fullName evidence="2 3">Uncharacterized protein</fullName>
    </submittedName>
</protein>